<evidence type="ECO:0000313" key="2">
    <source>
        <dbReference type="EMBL" id="EGT55996.1"/>
    </source>
</evidence>
<keyword evidence="1" id="KW-0472">Membrane</keyword>
<dbReference type="InterPro" id="IPR052665">
    <property type="entry name" value="Neuropeptide-GPCR"/>
</dbReference>
<name>G0N9Z3_CAEBE</name>
<dbReference type="InParanoid" id="G0N9Z3"/>
<feature type="transmembrane region" description="Helical" evidence="1">
    <location>
        <begin position="141"/>
        <end position="162"/>
    </location>
</feature>
<feature type="transmembrane region" description="Helical" evidence="1">
    <location>
        <begin position="182"/>
        <end position="203"/>
    </location>
</feature>
<evidence type="ECO:0000256" key="1">
    <source>
        <dbReference type="SAM" id="Phobius"/>
    </source>
</evidence>
<keyword evidence="1" id="KW-1133">Transmembrane helix</keyword>
<dbReference type="PANTHER" id="PTHR24224">
    <property type="entry name" value="CARDIOACCELERATORY PEPTIDE RECEPTOR-RELATED"/>
    <property type="match status" value="1"/>
</dbReference>
<feature type="transmembrane region" description="Helical" evidence="1">
    <location>
        <begin position="89"/>
        <end position="114"/>
    </location>
</feature>
<dbReference type="Gene3D" id="1.20.1070.10">
    <property type="entry name" value="Rhodopsin 7-helix transmembrane proteins"/>
    <property type="match status" value="1"/>
</dbReference>
<dbReference type="Proteomes" id="UP000008068">
    <property type="component" value="Unassembled WGS sequence"/>
</dbReference>
<organism evidence="3">
    <name type="scientific">Caenorhabditis brenneri</name>
    <name type="common">Nematode worm</name>
    <dbReference type="NCBI Taxonomy" id="135651"/>
    <lineage>
        <taxon>Eukaryota</taxon>
        <taxon>Metazoa</taxon>
        <taxon>Ecdysozoa</taxon>
        <taxon>Nematoda</taxon>
        <taxon>Chromadorea</taxon>
        <taxon>Rhabditida</taxon>
        <taxon>Rhabditina</taxon>
        <taxon>Rhabditomorpha</taxon>
        <taxon>Rhabditoidea</taxon>
        <taxon>Rhabditidae</taxon>
        <taxon>Peloderinae</taxon>
        <taxon>Caenorhabditis</taxon>
    </lineage>
</organism>
<dbReference type="InterPro" id="IPR019426">
    <property type="entry name" value="7TM_GPCR_serpentine_rcpt_Srv"/>
</dbReference>
<protein>
    <submittedName>
        <fullName evidence="2">CBN-SRV-27 protein</fullName>
    </submittedName>
</protein>
<dbReference type="STRING" id="135651.G0N9Z3"/>
<gene>
    <name evidence="2" type="primary">Cbn-srv-27</name>
    <name evidence="2" type="ORF">CAEBREN_00275</name>
</gene>
<feature type="transmembrane region" description="Helical" evidence="1">
    <location>
        <begin position="12"/>
        <end position="36"/>
    </location>
</feature>
<dbReference type="HOGENOM" id="CLU_055887_1_0_1"/>
<dbReference type="AlphaFoldDB" id="G0N9Z3"/>
<dbReference type="PANTHER" id="PTHR24224:SF15">
    <property type="entry name" value="G-PROTEIN COUPLED RECEPTORS FAMILY 1 PROFILE DOMAIN-CONTAINING PROTEIN"/>
    <property type="match status" value="1"/>
</dbReference>
<dbReference type="GO" id="GO:0016020">
    <property type="term" value="C:membrane"/>
    <property type="evidence" value="ECO:0007669"/>
    <property type="project" value="TreeGrafter"/>
</dbReference>
<keyword evidence="1" id="KW-0812">Transmembrane</keyword>
<keyword evidence="3" id="KW-1185">Reference proteome</keyword>
<evidence type="ECO:0000313" key="3">
    <source>
        <dbReference type="Proteomes" id="UP000008068"/>
    </source>
</evidence>
<dbReference type="OMA" id="TNFHFDG"/>
<dbReference type="FunCoup" id="G0N9Z3">
    <property type="interactions" value="7"/>
</dbReference>
<dbReference type="EMBL" id="GL379853">
    <property type="protein sequence ID" value="EGT55996.1"/>
    <property type="molecule type" value="Genomic_DNA"/>
</dbReference>
<dbReference type="OrthoDB" id="5868253at2759"/>
<dbReference type="SUPFAM" id="SSF81321">
    <property type="entry name" value="Family A G protein-coupled receptor-like"/>
    <property type="match status" value="1"/>
</dbReference>
<reference evidence="3" key="1">
    <citation type="submission" date="2011-07" db="EMBL/GenBank/DDBJ databases">
        <authorList>
            <consortium name="Caenorhabditis brenneri Sequencing and Analysis Consortium"/>
            <person name="Wilson R.K."/>
        </authorList>
    </citation>
    <scope>NUCLEOTIDE SEQUENCE [LARGE SCALE GENOMIC DNA]</scope>
    <source>
        <strain evidence="3">PB2801</strain>
    </source>
</reference>
<dbReference type="eggNOG" id="ENOG502THCG">
    <property type="taxonomic scope" value="Eukaryota"/>
</dbReference>
<feature type="transmembrane region" description="Helical" evidence="1">
    <location>
        <begin position="48"/>
        <end position="69"/>
    </location>
</feature>
<dbReference type="Pfam" id="PF10323">
    <property type="entry name" value="7TM_GPCR_Srv"/>
    <property type="match status" value="1"/>
</dbReference>
<accession>G0N9Z3</accession>
<proteinExistence type="predicted"/>
<sequence>MSDSSEPPTWGFYVYYGMSIVTLPVYFVILICLLRLRRTTSKVYKTTFYSLLLQHCIADLFSMLGYIALSPARAIPQVRQFYFDYQQYYIAAAANWKIIIVYWILPTLLSIVVLKDTNFHFDGLEDMAIVAEKTVIQRNTLMALIVVGITCIVSSLAYGILFVFVRTHSSKLNKTLRREIHLAFQVLVLLLAFFAILVFYAFLNYFSQTQNNGPVFYMRGLYPMANGFLSYMNPFCILFLNKDLTHQVFELIICHQVSSVSELSDLSIN</sequence>